<accession>E3JCE1</accession>
<evidence type="ECO:0000259" key="2">
    <source>
        <dbReference type="Pfam" id="PF13193"/>
    </source>
</evidence>
<evidence type="ECO:0000259" key="1">
    <source>
        <dbReference type="Pfam" id="PF00501"/>
    </source>
</evidence>
<dbReference type="EMBL" id="CP002299">
    <property type="protein sequence ID" value="ADP84730.1"/>
    <property type="molecule type" value="Genomic_DNA"/>
</dbReference>
<gene>
    <name evidence="3" type="ordered locus">FraEuI1c_6761</name>
</gene>
<dbReference type="Pfam" id="PF00501">
    <property type="entry name" value="AMP-binding"/>
    <property type="match status" value="1"/>
</dbReference>
<dbReference type="RefSeq" id="WP_013427841.1">
    <property type="nucleotide sequence ID" value="NC_014666.1"/>
</dbReference>
<keyword evidence="4" id="KW-1185">Reference proteome</keyword>
<sequence>MTVTGTMATGSSLGLLAELAKERVGDETLLYFEDQRWTGTQLIERGARLSGGLRAAGLLPGDRVVVCMANCPEVGITYTAVWRAGAVVTPVLFLLSEPELRHVLTDSGARFVVTTPDFLPKVLGAAIGVPTVAAVVVAGDAPGVSGGTDLAGAGRGAVPPVVDFAELEAVEAAGLVDTSSTEMAALLYTGGTTGRSKGVVLTHDALSSAAWAANVSHEEETPEDGSRLAGLSPLPLSHVYGLAINVMGLHSTRPGTSVLMRWFDPGEFLTLVARHRVRISALVPMMIRMLLDTPVESHDTSSLRRVVSGSAALPRETALEWQRRLPHIALAEGYGCTEAAAIVSSAPRRAIRIGSVGKPVGGVEVRIERRDGTEAVVGEDGEICLRGPSLMSGYWNAPEETAKVLRGGWLHTGDVGKCDEDGYLYVVDRIKDVIIRNGFNVYPRDVEDVLLTHPDVVACGVVGRPDATRGEEIVAFVQLAPGATVTPAELIAFSRERISAVKYPREVLVVDTIPITSVLKTDRKALRAMLDR</sequence>
<dbReference type="OrthoDB" id="9803968at2"/>
<dbReference type="InterPro" id="IPR025110">
    <property type="entry name" value="AMP-bd_C"/>
</dbReference>
<name>E3JCE1_PSEI1</name>
<keyword evidence="3" id="KW-0436">Ligase</keyword>
<dbReference type="eggNOG" id="COG0318">
    <property type="taxonomic scope" value="Bacteria"/>
</dbReference>
<dbReference type="SUPFAM" id="SSF56801">
    <property type="entry name" value="Acetyl-CoA synthetase-like"/>
    <property type="match status" value="1"/>
</dbReference>
<dbReference type="InterPro" id="IPR000873">
    <property type="entry name" value="AMP-dep_synth/lig_dom"/>
</dbReference>
<proteinExistence type="predicted"/>
<dbReference type="InParanoid" id="E3JCE1"/>
<dbReference type="HOGENOM" id="CLU_000022_59_7_11"/>
<dbReference type="Gene3D" id="3.30.300.30">
    <property type="match status" value="1"/>
</dbReference>
<dbReference type="PANTHER" id="PTHR24096">
    <property type="entry name" value="LONG-CHAIN-FATTY-ACID--COA LIGASE"/>
    <property type="match status" value="1"/>
</dbReference>
<dbReference type="STRING" id="298654.FraEuI1c_6761"/>
<dbReference type="InterPro" id="IPR045851">
    <property type="entry name" value="AMP-bd_C_sf"/>
</dbReference>
<dbReference type="GO" id="GO:0016405">
    <property type="term" value="F:CoA-ligase activity"/>
    <property type="evidence" value="ECO:0007669"/>
    <property type="project" value="TreeGrafter"/>
</dbReference>
<dbReference type="InterPro" id="IPR020845">
    <property type="entry name" value="AMP-binding_CS"/>
</dbReference>
<dbReference type="KEGG" id="fri:FraEuI1c_6761"/>
<feature type="domain" description="AMP-binding enzyme C-terminal" evidence="2">
    <location>
        <begin position="446"/>
        <end position="517"/>
    </location>
</feature>
<dbReference type="AlphaFoldDB" id="E3JCE1"/>
<dbReference type="Proteomes" id="UP000002484">
    <property type="component" value="Chromosome"/>
</dbReference>
<dbReference type="Pfam" id="PF13193">
    <property type="entry name" value="AMP-binding_C"/>
    <property type="match status" value="1"/>
</dbReference>
<dbReference type="PROSITE" id="PS00455">
    <property type="entry name" value="AMP_BINDING"/>
    <property type="match status" value="1"/>
</dbReference>
<dbReference type="Gene3D" id="3.40.50.12780">
    <property type="entry name" value="N-terminal domain of ligase-like"/>
    <property type="match status" value="1"/>
</dbReference>
<evidence type="ECO:0000313" key="3">
    <source>
        <dbReference type="EMBL" id="ADP84730.1"/>
    </source>
</evidence>
<protein>
    <submittedName>
        <fullName evidence="3">AMP-dependent synthetase and ligase</fullName>
    </submittedName>
</protein>
<organism evidence="3 4">
    <name type="scientific">Pseudofrankia inefficax (strain DSM 45817 / CECT 9037 / DDB 130130 / EuI1c)</name>
    <name type="common">Frankia inefficax</name>
    <dbReference type="NCBI Taxonomy" id="298654"/>
    <lineage>
        <taxon>Bacteria</taxon>
        <taxon>Bacillati</taxon>
        <taxon>Actinomycetota</taxon>
        <taxon>Actinomycetes</taxon>
        <taxon>Frankiales</taxon>
        <taxon>Frankiaceae</taxon>
        <taxon>Pseudofrankia</taxon>
    </lineage>
</organism>
<evidence type="ECO:0000313" key="4">
    <source>
        <dbReference type="Proteomes" id="UP000002484"/>
    </source>
</evidence>
<dbReference type="InterPro" id="IPR042099">
    <property type="entry name" value="ANL_N_sf"/>
</dbReference>
<feature type="domain" description="AMP-dependent synthetase/ligase" evidence="1">
    <location>
        <begin position="22"/>
        <end position="395"/>
    </location>
</feature>
<reference evidence="3 4" key="1">
    <citation type="submission" date="2010-10" db="EMBL/GenBank/DDBJ databases">
        <title>Complete sequence of Frankia sp. EuI1c.</title>
        <authorList>
            <consortium name="US DOE Joint Genome Institute"/>
            <person name="Lucas S."/>
            <person name="Copeland A."/>
            <person name="Lapidus A."/>
            <person name="Cheng J.-F."/>
            <person name="Bruce D."/>
            <person name="Goodwin L."/>
            <person name="Pitluck S."/>
            <person name="Chertkov O."/>
            <person name="Detter J.C."/>
            <person name="Han C."/>
            <person name="Tapia R."/>
            <person name="Land M."/>
            <person name="Hauser L."/>
            <person name="Jeffries C."/>
            <person name="Kyrpides N."/>
            <person name="Ivanova N."/>
            <person name="Mikhailova N."/>
            <person name="Beauchemin N."/>
            <person name="Sen A."/>
            <person name="Sur S.A."/>
            <person name="Gtari M."/>
            <person name="Wall L."/>
            <person name="Tisa L."/>
            <person name="Woyke T."/>
        </authorList>
    </citation>
    <scope>NUCLEOTIDE SEQUENCE [LARGE SCALE GENOMIC DNA]</scope>
    <source>
        <strain evidence="4">DSM 45817 / CECT 9037 / EuI1c</strain>
    </source>
</reference>